<accession>A0A7S2DA85</accession>
<protein>
    <submittedName>
        <fullName evidence="1">Uncharacterized protein</fullName>
    </submittedName>
</protein>
<reference evidence="1" key="1">
    <citation type="submission" date="2021-01" db="EMBL/GenBank/DDBJ databases">
        <authorList>
            <person name="Corre E."/>
            <person name="Pelletier E."/>
            <person name="Niang G."/>
            <person name="Scheremetjew M."/>
            <person name="Finn R."/>
            <person name="Kale V."/>
            <person name="Holt S."/>
            <person name="Cochrane G."/>
            <person name="Meng A."/>
            <person name="Brown T."/>
            <person name="Cohen L."/>
        </authorList>
    </citation>
    <scope>NUCLEOTIDE SEQUENCE</scope>
    <source>
        <strain evidence="1">CCMP1381</strain>
    </source>
</reference>
<dbReference type="EMBL" id="HBGS01039966">
    <property type="protein sequence ID" value="CAD9448733.1"/>
    <property type="molecule type" value="Transcribed_RNA"/>
</dbReference>
<gene>
    <name evidence="1" type="ORF">DSPE1174_LOCUS20514</name>
</gene>
<name>A0A7S2DA85_9STRA</name>
<dbReference type="AlphaFoldDB" id="A0A7S2DA85"/>
<evidence type="ECO:0000313" key="1">
    <source>
        <dbReference type="EMBL" id="CAD9448733.1"/>
    </source>
</evidence>
<organism evidence="1">
    <name type="scientific">Octactis speculum</name>
    <dbReference type="NCBI Taxonomy" id="3111310"/>
    <lineage>
        <taxon>Eukaryota</taxon>
        <taxon>Sar</taxon>
        <taxon>Stramenopiles</taxon>
        <taxon>Ochrophyta</taxon>
        <taxon>Dictyochophyceae</taxon>
        <taxon>Dictyochales</taxon>
        <taxon>Dictyochaceae</taxon>
        <taxon>Octactis</taxon>
    </lineage>
</organism>
<sequence length="128" mass="14306">MFKISILHEWMRSKLVFVVVSVVSYISTTYCFPCQISQDSCMLAGGLSIMTSKLWNSRTILQLITTFSKHVSQMLSTQATPVLDVDLLRQAYGKNLACESKKAGFYSANVNLLQNLVEFSALNIELDA</sequence>
<proteinExistence type="predicted"/>